<reference evidence="2 3" key="1">
    <citation type="journal article" date="2015" name="Genome Announc.">
        <title>Expanding the biotechnology potential of lactobacilli through comparative genomics of 213 strains and associated genera.</title>
        <authorList>
            <person name="Sun Z."/>
            <person name="Harris H.M."/>
            <person name="McCann A."/>
            <person name="Guo C."/>
            <person name="Argimon S."/>
            <person name="Zhang W."/>
            <person name="Yang X."/>
            <person name="Jeffery I.B."/>
            <person name="Cooney J.C."/>
            <person name="Kagawa T.F."/>
            <person name="Liu W."/>
            <person name="Song Y."/>
            <person name="Salvetti E."/>
            <person name="Wrobel A."/>
            <person name="Rasinkangas P."/>
            <person name="Parkhill J."/>
            <person name="Rea M.C."/>
            <person name="O'Sullivan O."/>
            <person name="Ritari J."/>
            <person name="Douillard F.P."/>
            <person name="Paul Ross R."/>
            <person name="Yang R."/>
            <person name="Briner A.E."/>
            <person name="Felis G.E."/>
            <person name="de Vos W.M."/>
            <person name="Barrangou R."/>
            <person name="Klaenhammer T.R."/>
            <person name="Caufield P.W."/>
            <person name="Cui Y."/>
            <person name="Zhang H."/>
            <person name="O'Toole P.W."/>
        </authorList>
    </citation>
    <scope>NUCLEOTIDE SEQUENCE [LARGE SCALE GENOMIC DNA]</scope>
    <source>
        <strain evidence="2 3">DSM 21775</strain>
    </source>
</reference>
<dbReference type="InterPro" id="IPR054252">
    <property type="entry name" value="Pam3_gp18"/>
</dbReference>
<name>A0A0R2DDR3_9LACO</name>
<dbReference type="AlphaFoldDB" id="A0A0R2DDR3"/>
<dbReference type="Proteomes" id="UP000051589">
    <property type="component" value="Unassembled WGS sequence"/>
</dbReference>
<dbReference type="RefSeq" id="WP_061776548.1">
    <property type="nucleotide sequence ID" value="NZ_AYZH01000010.1"/>
</dbReference>
<evidence type="ECO:0000313" key="2">
    <source>
        <dbReference type="EMBL" id="KRN02159.1"/>
    </source>
</evidence>
<comment type="caution">
    <text evidence="2">The sequence shown here is derived from an EMBL/GenBank/DDBJ whole genome shotgun (WGS) entry which is preliminary data.</text>
</comment>
<protein>
    <recommendedName>
        <fullName evidence="1">Cyanophage baseplate Pam3 plug gp18 domain-containing protein</fullName>
    </recommendedName>
</protein>
<keyword evidence="3" id="KW-1185">Reference proteome</keyword>
<gene>
    <name evidence="2" type="ORF">FD13_GL000299</name>
</gene>
<evidence type="ECO:0000313" key="3">
    <source>
        <dbReference type="Proteomes" id="UP000051589"/>
    </source>
</evidence>
<feature type="domain" description="Cyanophage baseplate Pam3 plug gp18" evidence="1">
    <location>
        <begin position="7"/>
        <end position="100"/>
    </location>
</feature>
<dbReference type="Pfam" id="PF22479">
    <property type="entry name" value="Pam3_gp18"/>
    <property type="match status" value="1"/>
</dbReference>
<dbReference type="EMBL" id="AYZH01000010">
    <property type="protein sequence ID" value="KRN02159.1"/>
    <property type="molecule type" value="Genomic_DNA"/>
</dbReference>
<dbReference type="OrthoDB" id="1697005at2"/>
<accession>A0A0R2DDR3</accession>
<evidence type="ECO:0000259" key="1">
    <source>
        <dbReference type="Pfam" id="PF22479"/>
    </source>
</evidence>
<organism evidence="2 3">
    <name type="scientific">Levilactobacillus senmaizukei DSM 21775 = NBRC 103853</name>
    <dbReference type="NCBI Taxonomy" id="1423803"/>
    <lineage>
        <taxon>Bacteria</taxon>
        <taxon>Bacillati</taxon>
        <taxon>Bacillota</taxon>
        <taxon>Bacilli</taxon>
        <taxon>Lactobacillales</taxon>
        <taxon>Lactobacillaceae</taxon>
        <taxon>Levilactobacillus</taxon>
    </lineage>
</organism>
<dbReference type="PATRIC" id="fig|1423803.3.peg.294"/>
<proteinExistence type="predicted"/>
<sequence>MAIYDHFELDPDQLPYSYPIDIDDEEYLLGFSFNPVSGQIIAELSNDNGLNVSDPVILDHELFSYSQDPRCPMTGIVPRDESGQETEVNLGNINRTVFLTANDIERSDVDNGADTE</sequence>
<dbReference type="STRING" id="1423803.FD13_GL000299"/>